<evidence type="ECO:0000256" key="6">
    <source>
        <dbReference type="PROSITE-ProRule" id="PRU00042"/>
    </source>
</evidence>
<dbReference type="PANTHER" id="PTHR24393">
    <property type="entry name" value="ZINC FINGER PROTEIN"/>
    <property type="match status" value="1"/>
</dbReference>
<sequence>MKRAREASEEVASSDSCSRSAHSLAKPFVCSHDGCDKRYNKRAKLADHQRTHTGERPFSCDAVGCNKSFYRKAHLQAHARSHLPKEERPFECPREDCQKRFTTNQHLRQHAELHLRPSLYRCGHCEQSFHKHHQLKRHVGEVHLQTKSWPCLISGCGMSFHYESILIKHAKRVHNPDKRYACGTDGCDEVFGKWSLLQKHVNHEHKLVCSICKKQFTDHQAWKLHCETHELPLEERRKFACHVHGCSKRFTKAHARKRHIEVAHENARHFACDQCSNQFAHKKTLEAHVERQHSGMIIAQPKKRQKKVISIVSQLTGLHYELGRHLPCPHAACQYRFSRNYDLDRHLSSYHATVPATQAPDITT</sequence>
<protein>
    <submittedName>
        <fullName evidence="8">RNA polymerase III transcription factor TFIIIA</fullName>
    </submittedName>
</protein>
<keyword evidence="3 6" id="KW-0863">Zinc-finger</keyword>
<evidence type="ECO:0000313" key="9">
    <source>
        <dbReference type="Proteomes" id="UP000193685"/>
    </source>
</evidence>
<dbReference type="PROSITE" id="PS50157">
    <property type="entry name" value="ZINC_FINGER_C2H2_2"/>
    <property type="match status" value="7"/>
</dbReference>
<dbReference type="RefSeq" id="XP_040725295.1">
    <property type="nucleotide sequence ID" value="XM_040870512.1"/>
</dbReference>
<proteinExistence type="predicted"/>
<dbReference type="GO" id="GO:0001228">
    <property type="term" value="F:DNA-binding transcription activator activity, RNA polymerase II-specific"/>
    <property type="evidence" value="ECO:0007669"/>
    <property type="project" value="TreeGrafter"/>
</dbReference>
<dbReference type="STRING" id="56484.A0A1Y2FG80"/>
<feature type="domain" description="C2H2-type" evidence="7">
    <location>
        <begin position="58"/>
        <end position="87"/>
    </location>
</feature>
<feature type="domain" description="C2H2-type" evidence="7">
    <location>
        <begin position="90"/>
        <end position="114"/>
    </location>
</feature>
<dbReference type="GO" id="GO:0008270">
    <property type="term" value="F:zinc ion binding"/>
    <property type="evidence" value="ECO:0007669"/>
    <property type="project" value="UniProtKB-KW"/>
</dbReference>
<dbReference type="FunFam" id="3.30.160.60:FF:000125">
    <property type="entry name" value="Putative zinc finger protein 143"/>
    <property type="match status" value="2"/>
</dbReference>
<feature type="domain" description="C2H2-type" evidence="7">
    <location>
        <begin position="239"/>
        <end position="269"/>
    </location>
</feature>
<evidence type="ECO:0000256" key="2">
    <source>
        <dbReference type="ARBA" id="ARBA00022737"/>
    </source>
</evidence>
<dbReference type="GeneID" id="63787111"/>
<dbReference type="PANTHER" id="PTHR24393:SF34">
    <property type="entry name" value="PR_SET DOMAIN 13"/>
    <property type="match status" value="1"/>
</dbReference>
<evidence type="ECO:0000256" key="1">
    <source>
        <dbReference type="ARBA" id="ARBA00022723"/>
    </source>
</evidence>
<feature type="domain" description="C2H2-type" evidence="7">
    <location>
        <begin position="28"/>
        <end position="57"/>
    </location>
</feature>
<dbReference type="GO" id="GO:0000978">
    <property type="term" value="F:RNA polymerase II cis-regulatory region sequence-specific DNA binding"/>
    <property type="evidence" value="ECO:0007669"/>
    <property type="project" value="TreeGrafter"/>
</dbReference>
<dbReference type="EMBL" id="MCFI01000009">
    <property type="protein sequence ID" value="ORY82424.1"/>
    <property type="molecule type" value="Genomic_DNA"/>
</dbReference>
<dbReference type="AlphaFoldDB" id="A0A1Y2FG80"/>
<organism evidence="8 9">
    <name type="scientific">Protomyces lactucae-debilis</name>
    <dbReference type="NCBI Taxonomy" id="2754530"/>
    <lineage>
        <taxon>Eukaryota</taxon>
        <taxon>Fungi</taxon>
        <taxon>Dikarya</taxon>
        <taxon>Ascomycota</taxon>
        <taxon>Taphrinomycotina</taxon>
        <taxon>Taphrinomycetes</taxon>
        <taxon>Taphrinales</taxon>
        <taxon>Protomycetaceae</taxon>
        <taxon>Protomyces</taxon>
    </lineage>
</organism>
<dbReference type="Pfam" id="PF00096">
    <property type="entry name" value="zf-C2H2"/>
    <property type="match status" value="3"/>
</dbReference>
<dbReference type="Gene3D" id="3.30.160.60">
    <property type="entry name" value="Classic Zinc Finger"/>
    <property type="match status" value="6"/>
</dbReference>
<evidence type="ECO:0000259" key="7">
    <source>
        <dbReference type="PROSITE" id="PS50157"/>
    </source>
</evidence>
<dbReference type="SUPFAM" id="SSF57667">
    <property type="entry name" value="beta-beta-alpha zinc fingers"/>
    <property type="match status" value="5"/>
</dbReference>
<dbReference type="SMART" id="SM00355">
    <property type="entry name" value="ZnF_C2H2"/>
    <property type="match status" value="10"/>
</dbReference>
<keyword evidence="5" id="KW-0539">Nucleus</keyword>
<keyword evidence="1" id="KW-0479">Metal-binding</keyword>
<feature type="domain" description="C2H2-type" evidence="7">
    <location>
        <begin position="270"/>
        <end position="295"/>
    </location>
</feature>
<dbReference type="OMA" id="HYNAVHD"/>
<evidence type="ECO:0000256" key="4">
    <source>
        <dbReference type="ARBA" id="ARBA00022833"/>
    </source>
</evidence>
<dbReference type="GO" id="GO:0005634">
    <property type="term" value="C:nucleus"/>
    <property type="evidence" value="ECO:0007669"/>
    <property type="project" value="TreeGrafter"/>
</dbReference>
<name>A0A1Y2FG80_PROLT</name>
<dbReference type="InterPro" id="IPR036236">
    <property type="entry name" value="Znf_C2H2_sf"/>
</dbReference>
<evidence type="ECO:0000256" key="5">
    <source>
        <dbReference type="ARBA" id="ARBA00023242"/>
    </source>
</evidence>
<evidence type="ECO:0000256" key="3">
    <source>
        <dbReference type="ARBA" id="ARBA00022771"/>
    </source>
</evidence>
<dbReference type="PROSITE" id="PS00028">
    <property type="entry name" value="ZINC_FINGER_C2H2_1"/>
    <property type="match status" value="10"/>
</dbReference>
<keyword evidence="2" id="KW-0677">Repeat</keyword>
<dbReference type="Proteomes" id="UP000193685">
    <property type="component" value="Unassembled WGS sequence"/>
</dbReference>
<gene>
    <name evidence="8" type="ORF">BCR37DRAFT_387146</name>
</gene>
<comment type="caution">
    <text evidence="8">The sequence shown here is derived from an EMBL/GenBank/DDBJ whole genome shotgun (WGS) entry which is preliminary data.</text>
</comment>
<keyword evidence="9" id="KW-1185">Reference proteome</keyword>
<feature type="domain" description="C2H2-type" evidence="7">
    <location>
        <begin position="149"/>
        <end position="179"/>
    </location>
</feature>
<keyword evidence="4" id="KW-0862">Zinc</keyword>
<dbReference type="OrthoDB" id="4748970at2759"/>
<feature type="domain" description="C2H2-type" evidence="7">
    <location>
        <begin position="120"/>
        <end position="148"/>
    </location>
</feature>
<evidence type="ECO:0000313" key="8">
    <source>
        <dbReference type="EMBL" id="ORY82424.1"/>
    </source>
</evidence>
<reference evidence="8 9" key="1">
    <citation type="submission" date="2016-07" db="EMBL/GenBank/DDBJ databases">
        <title>Pervasive Adenine N6-methylation of Active Genes in Fungi.</title>
        <authorList>
            <consortium name="DOE Joint Genome Institute"/>
            <person name="Mondo S.J."/>
            <person name="Dannebaum R.O."/>
            <person name="Kuo R.C."/>
            <person name="Labutti K."/>
            <person name="Haridas S."/>
            <person name="Kuo A."/>
            <person name="Salamov A."/>
            <person name="Ahrendt S.R."/>
            <person name="Lipzen A."/>
            <person name="Sullivan W."/>
            <person name="Andreopoulos W.B."/>
            <person name="Clum A."/>
            <person name="Lindquist E."/>
            <person name="Daum C."/>
            <person name="Ramamoorthy G.K."/>
            <person name="Gryganskyi A."/>
            <person name="Culley D."/>
            <person name="Magnuson J.K."/>
            <person name="James T.Y."/>
            <person name="O'Malley M.A."/>
            <person name="Stajich J.E."/>
            <person name="Spatafora J.W."/>
            <person name="Visel A."/>
            <person name="Grigoriev I.V."/>
        </authorList>
    </citation>
    <scope>NUCLEOTIDE SEQUENCE [LARGE SCALE GENOMIC DNA]</scope>
    <source>
        <strain evidence="8 9">12-1054</strain>
    </source>
</reference>
<dbReference type="InterPro" id="IPR013087">
    <property type="entry name" value="Znf_C2H2_type"/>
</dbReference>
<accession>A0A1Y2FG80</accession>